<evidence type="ECO:0000256" key="6">
    <source>
        <dbReference type="ARBA" id="ARBA00022833"/>
    </source>
</evidence>
<evidence type="ECO:0000256" key="8">
    <source>
        <dbReference type="SAM" id="MobiDB-lite"/>
    </source>
</evidence>
<dbReference type="InterPro" id="IPR003604">
    <property type="entry name" value="Matrin/U1-like-C_Znf_C2H2"/>
</dbReference>
<dbReference type="PANTHER" id="PTHR12786:SF2">
    <property type="entry name" value="SPLICING FACTOR 3A SUBUNIT 3"/>
    <property type="match status" value="1"/>
</dbReference>
<dbReference type="Pfam" id="PF11931">
    <property type="entry name" value="SF3a60_Prp9_C"/>
    <property type="match status" value="1"/>
</dbReference>
<dbReference type="PROSITE" id="PS50171">
    <property type="entry name" value="ZF_MATRIN"/>
    <property type="match status" value="1"/>
</dbReference>
<dbReference type="PANTHER" id="PTHR12786">
    <property type="entry name" value="SPLICING FACTOR SF3A-RELATED"/>
    <property type="match status" value="1"/>
</dbReference>
<name>I7MCR0_TETTS</name>
<keyword evidence="4" id="KW-0479">Metal-binding</keyword>
<comment type="similarity">
    <text evidence="2">Belongs to the SF3A3 family.</text>
</comment>
<dbReference type="HOGENOM" id="CLU_027160_1_0_1"/>
<dbReference type="Pfam" id="PF16837">
    <property type="entry name" value="SF3A3"/>
    <property type="match status" value="1"/>
</dbReference>
<protein>
    <submittedName>
        <fullName evidence="10">Splicing factor 3a, putative</fullName>
    </submittedName>
</protein>
<reference evidence="11" key="1">
    <citation type="journal article" date="2006" name="PLoS Biol.">
        <title>Macronuclear genome sequence of the ciliate Tetrahymena thermophila, a model eukaryote.</title>
        <authorList>
            <person name="Eisen J.A."/>
            <person name="Coyne R.S."/>
            <person name="Wu M."/>
            <person name="Wu D."/>
            <person name="Thiagarajan M."/>
            <person name="Wortman J.R."/>
            <person name="Badger J.H."/>
            <person name="Ren Q."/>
            <person name="Amedeo P."/>
            <person name="Jones K.M."/>
            <person name="Tallon L.J."/>
            <person name="Delcher A.L."/>
            <person name="Salzberg S.L."/>
            <person name="Silva J.C."/>
            <person name="Haas B.J."/>
            <person name="Majoros W.H."/>
            <person name="Farzad M."/>
            <person name="Carlton J.M."/>
            <person name="Smith R.K. Jr."/>
            <person name="Garg J."/>
            <person name="Pearlman R.E."/>
            <person name="Karrer K.M."/>
            <person name="Sun L."/>
            <person name="Manning G."/>
            <person name="Elde N.C."/>
            <person name="Turkewitz A.P."/>
            <person name="Asai D.J."/>
            <person name="Wilkes D.E."/>
            <person name="Wang Y."/>
            <person name="Cai H."/>
            <person name="Collins K."/>
            <person name="Stewart B.A."/>
            <person name="Lee S.R."/>
            <person name="Wilamowska K."/>
            <person name="Weinberg Z."/>
            <person name="Ruzzo W.L."/>
            <person name="Wloga D."/>
            <person name="Gaertig J."/>
            <person name="Frankel J."/>
            <person name="Tsao C.-C."/>
            <person name="Gorovsky M.A."/>
            <person name="Keeling P.J."/>
            <person name="Waller R.F."/>
            <person name="Patron N.J."/>
            <person name="Cherry J.M."/>
            <person name="Stover N.A."/>
            <person name="Krieger C.J."/>
            <person name="del Toro C."/>
            <person name="Ryder H.F."/>
            <person name="Williamson S.C."/>
            <person name="Barbeau R.A."/>
            <person name="Hamilton E.P."/>
            <person name="Orias E."/>
        </authorList>
    </citation>
    <scope>NUCLEOTIDE SEQUENCE [LARGE SCALE GENOMIC DNA]</scope>
    <source>
        <strain evidence="11">SB210</strain>
    </source>
</reference>
<dbReference type="Pfam" id="PF12108">
    <property type="entry name" value="SF3a60_bindingd"/>
    <property type="match status" value="1"/>
</dbReference>
<dbReference type="InterPro" id="IPR051421">
    <property type="entry name" value="RNA_Proc_DNA_Dmg_Regulator"/>
</dbReference>
<comment type="subcellular location">
    <subcellularLocation>
        <location evidence="1">Nucleus</location>
    </subcellularLocation>
</comment>
<evidence type="ECO:0000256" key="7">
    <source>
        <dbReference type="ARBA" id="ARBA00023242"/>
    </source>
</evidence>
<proteinExistence type="inferred from homology"/>
<dbReference type="STRING" id="312017.I7MCR0"/>
<dbReference type="OrthoDB" id="2160351at2759"/>
<dbReference type="FunCoup" id="I7MCR0">
    <property type="interactions" value="750"/>
</dbReference>
<dbReference type="PROSITE" id="PS00028">
    <property type="entry name" value="ZINC_FINGER_C2H2_1"/>
    <property type="match status" value="1"/>
</dbReference>
<evidence type="ECO:0000313" key="10">
    <source>
        <dbReference type="EMBL" id="EAR84659.1"/>
    </source>
</evidence>
<dbReference type="RefSeq" id="XP_001032322.1">
    <property type="nucleotide sequence ID" value="XM_001032322.3"/>
</dbReference>
<dbReference type="InterPro" id="IPR021966">
    <property type="entry name" value="SF3a60_bindingd"/>
</dbReference>
<keyword evidence="3" id="KW-0597">Phosphoprotein</keyword>
<keyword evidence="7" id="KW-0539">Nucleus</keyword>
<dbReference type="GO" id="GO:0005681">
    <property type="term" value="C:spliceosomal complex"/>
    <property type="evidence" value="ECO:0007669"/>
    <property type="project" value="InterPro"/>
</dbReference>
<dbReference type="EMBL" id="GG662698">
    <property type="protein sequence ID" value="EAR84659.1"/>
    <property type="molecule type" value="Genomic_DNA"/>
</dbReference>
<evidence type="ECO:0000313" key="11">
    <source>
        <dbReference type="Proteomes" id="UP000009168"/>
    </source>
</evidence>
<feature type="region of interest" description="Disordered" evidence="8">
    <location>
        <begin position="291"/>
        <end position="323"/>
    </location>
</feature>
<dbReference type="InterPro" id="IPR031774">
    <property type="entry name" value="SF3A3_dom"/>
</dbReference>
<dbReference type="eggNOG" id="KOG2636">
    <property type="taxonomic scope" value="Eukaryota"/>
</dbReference>
<dbReference type="SMART" id="SM00451">
    <property type="entry name" value="ZnF_U1"/>
    <property type="match status" value="1"/>
</dbReference>
<evidence type="ECO:0000256" key="1">
    <source>
        <dbReference type="ARBA" id="ARBA00004123"/>
    </source>
</evidence>
<dbReference type="Gene3D" id="3.30.160.60">
    <property type="entry name" value="Classic Zinc Finger"/>
    <property type="match status" value="1"/>
</dbReference>
<dbReference type="OMA" id="GPKAFQK"/>
<evidence type="ECO:0000256" key="5">
    <source>
        <dbReference type="ARBA" id="ARBA00022771"/>
    </source>
</evidence>
<organism evidence="10 11">
    <name type="scientific">Tetrahymena thermophila (strain SB210)</name>
    <dbReference type="NCBI Taxonomy" id="312017"/>
    <lineage>
        <taxon>Eukaryota</taxon>
        <taxon>Sar</taxon>
        <taxon>Alveolata</taxon>
        <taxon>Ciliophora</taxon>
        <taxon>Intramacronucleata</taxon>
        <taxon>Oligohymenophorea</taxon>
        <taxon>Hymenostomatida</taxon>
        <taxon>Tetrahymenina</taxon>
        <taxon>Tetrahymenidae</taxon>
        <taxon>Tetrahymena</taxon>
    </lineage>
</organism>
<dbReference type="InterPro" id="IPR000690">
    <property type="entry name" value="Matrin/U1-C_Znf_C2H2"/>
</dbReference>
<gene>
    <name evidence="10" type="ORF">TTHERM_00649280</name>
</gene>
<dbReference type="GO" id="GO:0000398">
    <property type="term" value="P:mRNA splicing, via spliceosome"/>
    <property type="evidence" value="ECO:0007669"/>
    <property type="project" value="InterPro"/>
</dbReference>
<feature type="domain" description="Matrin-type" evidence="9">
    <location>
        <begin position="426"/>
        <end position="457"/>
    </location>
</feature>
<dbReference type="SUPFAM" id="SSF57667">
    <property type="entry name" value="beta-beta-alpha zinc fingers"/>
    <property type="match status" value="1"/>
</dbReference>
<dbReference type="InterPro" id="IPR013087">
    <property type="entry name" value="Znf_C2H2_type"/>
</dbReference>
<feature type="compositionally biased region" description="Basic and acidic residues" evidence="8">
    <location>
        <begin position="295"/>
        <end position="315"/>
    </location>
</feature>
<dbReference type="InterPro" id="IPR024598">
    <property type="entry name" value="SF3a60/Prp9_C"/>
</dbReference>
<evidence type="ECO:0000256" key="2">
    <source>
        <dbReference type="ARBA" id="ARBA00008776"/>
    </source>
</evidence>
<dbReference type="SMART" id="SM00355">
    <property type="entry name" value="ZnF_C2H2"/>
    <property type="match status" value="2"/>
</dbReference>
<evidence type="ECO:0000256" key="3">
    <source>
        <dbReference type="ARBA" id="ARBA00022553"/>
    </source>
</evidence>
<keyword evidence="6" id="KW-0862">Zinc</keyword>
<dbReference type="KEGG" id="tet:TTHERM_00649280"/>
<evidence type="ECO:0000259" key="9">
    <source>
        <dbReference type="PROSITE" id="PS50171"/>
    </source>
</evidence>
<keyword evidence="5" id="KW-0863">Zinc-finger</keyword>
<dbReference type="AlphaFoldDB" id="I7MCR0"/>
<dbReference type="InterPro" id="IPR036236">
    <property type="entry name" value="Znf_C2H2_sf"/>
</dbReference>
<dbReference type="GeneID" id="7836823"/>
<dbReference type="InParanoid" id="I7MCR0"/>
<dbReference type="GO" id="GO:0008270">
    <property type="term" value="F:zinc ion binding"/>
    <property type="evidence" value="ECO:0007669"/>
    <property type="project" value="UniProtKB-KW"/>
</dbReference>
<feature type="compositionally biased region" description="Acidic residues" evidence="8">
    <location>
        <begin position="387"/>
        <end position="396"/>
    </location>
</feature>
<dbReference type="GO" id="GO:0003723">
    <property type="term" value="F:RNA binding"/>
    <property type="evidence" value="ECO:0007669"/>
    <property type="project" value="InterPro"/>
</dbReference>
<accession>I7MCR0</accession>
<keyword evidence="11" id="KW-1185">Reference proteome</keyword>
<feature type="region of interest" description="Disordered" evidence="8">
    <location>
        <begin position="375"/>
        <end position="405"/>
    </location>
</feature>
<sequence length="521" mass="61799">MSANWLEQTRSVLENIELLDQTVLDFMFDKLENPKDQVIIDNKLKNLIEMKQSKCMDALILLQDFDGVKKEEMAILEGKKSVSAGTRQPDIWYNFQQRLKDIKEYYKKHQNQNIQVIDKEFLKKNVFSPPYSEPLFSTDEQQGKYVDMNVLYYEFLSFDLKKKKKVRLSEDYHIGDYLWYLEKFDAFHEIPLALKQKEYSSYKQYLQNLINYLKEFFLKTQPLTEFSIIDRQIQQDFEYRWKEGSIPGWTNSGYEDVIDYSSNELFCKACKKLFSNSSIFAHHLEGKKHKMAQKNLEKEEEKMSKLEGAPEKTDMGQDDQDQQTTGEINMKDEQKKKQLAHLEQYIIGLKKQLGEVINETILYVKKKQTRTYQEIEAENQQEKDAEPQSDSEDDDIPYNPKNVPLGPDGKPIPYWLYKLHQLGIEYKCEICGNYSYWGRRAFEKHFSEWRHSYGMKCLKIPNTIHFKEITSIKDALALHHKLSMESEYSQFNIDQEEEYEDSDGNILNKKTYNDLKKQGLL</sequence>
<dbReference type="Proteomes" id="UP000009168">
    <property type="component" value="Unassembled WGS sequence"/>
</dbReference>
<evidence type="ECO:0000256" key="4">
    <source>
        <dbReference type="ARBA" id="ARBA00022723"/>
    </source>
</evidence>